<dbReference type="FunFam" id="3.30.310.10:FF:000001">
    <property type="entry name" value="TATA-box-binding protein 2"/>
    <property type="match status" value="1"/>
</dbReference>
<dbReference type="GO" id="GO:0005634">
    <property type="term" value="C:nucleus"/>
    <property type="evidence" value="ECO:0007669"/>
    <property type="project" value="UniProtKB-SubCell"/>
</dbReference>
<dbReference type="AlphaFoldDB" id="A0A1L9VP69"/>
<evidence type="ECO:0000256" key="6">
    <source>
        <dbReference type="SAM" id="MobiDB-lite"/>
    </source>
</evidence>
<dbReference type="HAMAP" id="MF_00408">
    <property type="entry name" value="TATA_bind_prot_arch"/>
    <property type="match status" value="1"/>
</dbReference>
<dbReference type="EMBL" id="KV878894">
    <property type="protein sequence ID" value="OJJ85728.1"/>
    <property type="molecule type" value="Genomic_DNA"/>
</dbReference>
<evidence type="ECO:0000256" key="5">
    <source>
        <dbReference type="ARBA" id="ARBA00023242"/>
    </source>
</evidence>
<dbReference type="GeneID" id="34465188"/>
<protein>
    <recommendedName>
        <fullName evidence="9">TATA-box-binding protein</fullName>
    </recommendedName>
</protein>
<evidence type="ECO:0000256" key="2">
    <source>
        <dbReference type="ARBA" id="ARBA00005560"/>
    </source>
</evidence>
<dbReference type="GO" id="GO:0003677">
    <property type="term" value="F:DNA binding"/>
    <property type="evidence" value="ECO:0007669"/>
    <property type="project" value="UniProtKB-KW"/>
</dbReference>
<name>A0A1L9VP69_ASPGL</name>
<organism evidence="7 8">
    <name type="scientific">Aspergillus glaucus CBS 516.65</name>
    <dbReference type="NCBI Taxonomy" id="1160497"/>
    <lineage>
        <taxon>Eukaryota</taxon>
        <taxon>Fungi</taxon>
        <taxon>Dikarya</taxon>
        <taxon>Ascomycota</taxon>
        <taxon>Pezizomycotina</taxon>
        <taxon>Eurotiomycetes</taxon>
        <taxon>Eurotiomycetidae</taxon>
        <taxon>Eurotiales</taxon>
        <taxon>Aspergillaceae</taxon>
        <taxon>Aspergillus</taxon>
        <taxon>Aspergillus subgen. Aspergillus</taxon>
    </lineage>
</organism>
<dbReference type="PRINTS" id="PR00686">
    <property type="entry name" value="TIFACTORIID"/>
</dbReference>
<dbReference type="Gene3D" id="3.30.310.10">
    <property type="entry name" value="TATA-Binding Protein"/>
    <property type="match status" value="2"/>
</dbReference>
<dbReference type="FunFam" id="3.30.310.10:FF:000002">
    <property type="entry name" value="TATA-box-binding protein 2"/>
    <property type="match status" value="1"/>
</dbReference>
<dbReference type="CDD" id="cd04516">
    <property type="entry name" value="TBP_eukaryotes"/>
    <property type="match status" value="1"/>
</dbReference>
<evidence type="ECO:0000256" key="3">
    <source>
        <dbReference type="ARBA" id="ARBA00023125"/>
    </source>
</evidence>
<dbReference type="PROSITE" id="PS00351">
    <property type="entry name" value="TFIID"/>
    <property type="match status" value="1"/>
</dbReference>
<evidence type="ECO:0000256" key="4">
    <source>
        <dbReference type="ARBA" id="ARBA00023163"/>
    </source>
</evidence>
<dbReference type="InterPro" id="IPR033710">
    <property type="entry name" value="TBP_eukaryotic"/>
</dbReference>
<keyword evidence="3" id="KW-0238">DNA-binding</keyword>
<keyword evidence="8" id="KW-1185">Reference proteome</keyword>
<dbReference type="RefSeq" id="XP_022402426.1">
    <property type="nucleotide sequence ID" value="XM_022548928.1"/>
</dbReference>
<dbReference type="OrthoDB" id="2127950at2759"/>
<dbReference type="SUPFAM" id="SSF55945">
    <property type="entry name" value="TATA-box binding protein-like"/>
    <property type="match status" value="2"/>
</dbReference>
<feature type="compositionally biased region" description="Polar residues" evidence="6">
    <location>
        <begin position="1"/>
        <end position="12"/>
    </location>
</feature>
<dbReference type="VEuPathDB" id="FungiDB:ASPGLDRAFT_65674"/>
<evidence type="ECO:0008006" key="9">
    <source>
        <dbReference type="Google" id="ProtNLM"/>
    </source>
</evidence>
<keyword evidence="4" id="KW-0804">Transcription</keyword>
<accession>A0A1L9VP69</accession>
<dbReference type="InterPro" id="IPR000814">
    <property type="entry name" value="TBP"/>
</dbReference>
<dbReference type="STRING" id="1160497.A0A1L9VP69"/>
<dbReference type="Pfam" id="PF00352">
    <property type="entry name" value="TBP"/>
    <property type="match status" value="2"/>
</dbReference>
<sequence>MDSLTTHPSNAHQAKAFTSPASLSFPGGAGDATTPPSSEKDGVMAMGSQGANGLMNGQQHGGHAVNGNGVMPTTPAATPSANAPGSGIVPTLQNIVATVNLDCRLDLKTIALHARNAEYNPKRFAAVIMRIREPKTTALIFASGKMVVTGAKSEDDSKLASRKYARIIQKLGFNAKFTDFKIQNIVGSCDIKFPIRLEGLASRHHNFSSYEPELFPGLIYRMMKPKIVLLIFVSGKIVLTGAKVREEIYQAFELIYPVLSDFRKV</sequence>
<evidence type="ECO:0000313" key="8">
    <source>
        <dbReference type="Proteomes" id="UP000184300"/>
    </source>
</evidence>
<evidence type="ECO:0000313" key="7">
    <source>
        <dbReference type="EMBL" id="OJJ85728.1"/>
    </source>
</evidence>
<dbReference type="Proteomes" id="UP000184300">
    <property type="component" value="Unassembled WGS sequence"/>
</dbReference>
<comment type="subcellular location">
    <subcellularLocation>
        <location evidence="1">Nucleus</location>
    </subcellularLocation>
</comment>
<dbReference type="GO" id="GO:0006367">
    <property type="term" value="P:transcription initiation at RNA polymerase II promoter"/>
    <property type="evidence" value="ECO:0007669"/>
    <property type="project" value="UniProtKB-ARBA"/>
</dbReference>
<evidence type="ECO:0000256" key="1">
    <source>
        <dbReference type="ARBA" id="ARBA00004123"/>
    </source>
</evidence>
<dbReference type="GO" id="GO:0005667">
    <property type="term" value="C:transcription regulator complex"/>
    <property type="evidence" value="ECO:0007669"/>
    <property type="project" value="UniProtKB-ARBA"/>
</dbReference>
<dbReference type="PANTHER" id="PTHR10126">
    <property type="entry name" value="TATA-BOX BINDING PROTEIN"/>
    <property type="match status" value="1"/>
</dbReference>
<proteinExistence type="inferred from homology"/>
<keyword evidence="5" id="KW-0539">Nucleus</keyword>
<gene>
    <name evidence="7" type="ORF">ASPGLDRAFT_65674</name>
</gene>
<dbReference type="InterPro" id="IPR030491">
    <property type="entry name" value="TBP_CS"/>
</dbReference>
<comment type="similarity">
    <text evidence="2">Belongs to the TBP family.</text>
</comment>
<feature type="region of interest" description="Disordered" evidence="6">
    <location>
        <begin position="1"/>
        <end position="48"/>
    </location>
</feature>
<reference evidence="8" key="1">
    <citation type="journal article" date="2017" name="Genome Biol.">
        <title>Comparative genomics reveals high biological diversity and specific adaptations in the industrially and medically important fungal genus Aspergillus.</title>
        <authorList>
            <person name="de Vries R.P."/>
            <person name="Riley R."/>
            <person name="Wiebenga A."/>
            <person name="Aguilar-Osorio G."/>
            <person name="Amillis S."/>
            <person name="Uchima C.A."/>
            <person name="Anderluh G."/>
            <person name="Asadollahi M."/>
            <person name="Askin M."/>
            <person name="Barry K."/>
            <person name="Battaglia E."/>
            <person name="Bayram O."/>
            <person name="Benocci T."/>
            <person name="Braus-Stromeyer S.A."/>
            <person name="Caldana C."/>
            <person name="Canovas D."/>
            <person name="Cerqueira G.C."/>
            <person name="Chen F."/>
            <person name="Chen W."/>
            <person name="Choi C."/>
            <person name="Clum A."/>
            <person name="Dos Santos R.A."/>
            <person name="Damasio A.R."/>
            <person name="Diallinas G."/>
            <person name="Emri T."/>
            <person name="Fekete E."/>
            <person name="Flipphi M."/>
            <person name="Freyberg S."/>
            <person name="Gallo A."/>
            <person name="Gournas C."/>
            <person name="Habgood R."/>
            <person name="Hainaut M."/>
            <person name="Harispe M.L."/>
            <person name="Henrissat B."/>
            <person name="Hilden K.S."/>
            <person name="Hope R."/>
            <person name="Hossain A."/>
            <person name="Karabika E."/>
            <person name="Karaffa L."/>
            <person name="Karanyi Z."/>
            <person name="Krasevec N."/>
            <person name="Kuo A."/>
            <person name="Kusch H."/>
            <person name="LaButti K."/>
            <person name="Lagendijk E.L."/>
            <person name="Lapidus A."/>
            <person name="Levasseur A."/>
            <person name="Lindquist E."/>
            <person name="Lipzen A."/>
            <person name="Logrieco A.F."/>
            <person name="MacCabe A."/>
            <person name="Maekelae M.R."/>
            <person name="Malavazi I."/>
            <person name="Melin P."/>
            <person name="Meyer V."/>
            <person name="Mielnichuk N."/>
            <person name="Miskei M."/>
            <person name="Molnar A.P."/>
            <person name="Mule G."/>
            <person name="Ngan C.Y."/>
            <person name="Orejas M."/>
            <person name="Orosz E."/>
            <person name="Ouedraogo J.P."/>
            <person name="Overkamp K.M."/>
            <person name="Park H.-S."/>
            <person name="Perrone G."/>
            <person name="Piumi F."/>
            <person name="Punt P.J."/>
            <person name="Ram A.F."/>
            <person name="Ramon A."/>
            <person name="Rauscher S."/>
            <person name="Record E."/>
            <person name="Riano-Pachon D.M."/>
            <person name="Robert V."/>
            <person name="Roehrig J."/>
            <person name="Ruller R."/>
            <person name="Salamov A."/>
            <person name="Salih N.S."/>
            <person name="Samson R.A."/>
            <person name="Sandor E."/>
            <person name="Sanguinetti M."/>
            <person name="Schuetze T."/>
            <person name="Sepcic K."/>
            <person name="Shelest E."/>
            <person name="Sherlock G."/>
            <person name="Sophianopoulou V."/>
            <person name="Squina F.M."/>
            <person name="Sun H."/>
            <person name="Susca A."/>
            <person name="Todd R.B."/>
            <person name="Tsang A."/>
            <person name="Unkles S.E."/>
            <person name="van de Wiele N."/>
            <person name="van Rossen-Uffink D."/>
            <person name="Oliveira J.V."/>
            <person name="Vesth T.C."/>
            <person name="Visser J."/>
            <person name="Yu J.-H."/>
            <person name="Zhou M."/>
            <person name="Andersen M.R."/>
            <person name="Archer D.B."/>
            <person name="Baker S.E."/>
            <person name="Benoit I."/>
            <person name="Brakhage A.A."/>
            <person name="Braus G.H."/>
            <person name="Fischer R."/>
            <person name="Frisvad J.C."/>
            <person name="Goldman G.H."/>
            <person name="Houbraken J."/>
            <person name="Oakley B."/>
            <person name="Pocsi I."/>
            <person name="Scazzocchio C."/>
            <person name="Seiboth B."/>
            <person name="vanKuyk P.A."/>
            <person name="Wortman J."/>
            <person name="Dyer P.S."/>
            <person name="Grigoriev I.V."/>
        </authorList>
    </citation>
    <scope>NUCLEOTIDE SEQUENCE [LARGE SCALE GENOMIC DNA]</scope>
    <source>
        <strain evidence="8">CBS 516.65</strain>
    </source>
</reference>
<dbReference type="InterPro" id="IPR012295">
    <property type="entry name" value="TBP_dom_sf"/>
</dbReference>